<dbReference type="InterPro" id="IPR058595">
    <property type="entry name" value="Avidin-like"/>
</dbReference>
<reference evidence="1 2" key="1">
    <citation type="submission" date="2024-01" db="EMBL/GenBank/DDBJ databases">
        <title>Seven novel Bacillus-like species.</title>
        <authorList>
            <person name="Liu G."/>
        </authorList>
    </citation>
    <scope>NUCLEOTIDE SEQUENCE [LARGE SCALE GENOMIC DNA]</scope>
    <source>
        <strain evidence="1 2">FJAT-51614</strain>
    </source>
</reference>
<protein>
    <submittedName>
        <fullName evidence="1">N-acetylglutamate synthase</fullName>
    </submittedName>
</protein>
<evidence type="ECO:0000313" key="2">
    <source>
        <dbReference type="Proteomes" id="UP001364890"/>
    </source>
</evidence>
<dbReference type="Pfam" id="PF26421">
    <property type="entry name" value="Avidin_like"/>
    <property type="match status" value="1"/>
</dbReference>
<evidence type="ECO:0000313" key="1">
    <source>
        <dbReference type="EMBL" id="MEI4770333.1"/>
    </source>
</evidence>
<comment type="caution">
    <text evidence="1">The sequence shown here is derived from an EMBL/GenBank/DDBJ whole genome shotgun (WGS) entry which is preliminary data.</text>
</comment>
<dbReference type="Proteomes" id="UP001364890">
    <property type="component" value="Unassembled WGS sequence"/>
</dbReference>
<keyword evidence="2" id="KW-1185">Reference proteome</keyword>
<proteinExistence type="predicted"/>
<organism evidence="1 2">
    <name type="scientific">Psychrobacillus mangrovi</name>
    <dbReference type="NCBI Taxonomy" id="3117745"/>
    <lineage>
        <taxon>Bacteria</taxon>
        <taxon>Bacillati</taxon>
        <taxon>Bacillota</taxon>
        <taxon>Bacilli</taxon>
        <taxon>Bacillales</taxon>
        <taxon>Bacillaceae</taxon>
        <taxon>Psychrobacillus</taxon>
    </lineage>
</organism>
<dbReference type="EMBL" id="JBAWSY010000008">
    <property type="protein sequence ID" value="MEI4770333.1"/>
    <property type="molecule type" value="Genomic_DNA"/>
</dbReference>
<gene>
    <name evidence="1" type="ORF">WAX74_11875</name>
</gene>
<dbReference type="RefSeq" id="WP_336497896.1">
    <property type="nucleotide sequence ID" value="NZ_JBAWSY010000008.1"/>
</dbReference>
<sequence>MINYNGKRFVSIANTENGEVSSKTFFDYKQEGNILSATYDGGEIVKGTLIGIVKDNGCLNFRYNHVNIRNEIRGGQCDSTPETLPDGRIRLHENWKWLDSEHTEGKSTIEEVI</sequence>
<accession>A0ABU8F5P1</accession>
<name>A0ABU8F5P1_9BACI</name>